<organism evidence="1 2">
    <name type="scientific">Halorientalis brevis</name>
    <dbReference type="NCBI Taxonomy" id="1126241"/>
    <lineage>
        <taxon>Archaea</taxon>
        <taxon>Methanobacteriati</taxon>
        <taxon>Methanobacteriota</taxon>
        <taxon>Stenosarchaea group</taxon>
        <taxon>Halobacteria</taxon>
        <taxon>Halobacteriales</taxon>
        <taxon>Haloarculaceae</taxon>
        <taxon>Halorientalis</taxon>
    </lineage>
</organism>
<dbReference type="EMBL" id="JBHUDJ010000014">
    <property type="protein sequence ID" value="MFD1588681.1"/>
    <property type="molecule type" value="Genomic_DNA"/>
</dbReference>
<keyword evidence="2" id="KW-1185">Reference proteome</keyword>
<gene>
    <name evidence="1" type="ORF">ACFR9U_17015</name>
</gene>
<proteinExistence type="predicted"/>
<dbReference type="Pfam" id="PF20575">
    <property type="entry name" value="HTH_63"/>
    <property type="match status" value="1"/>
</dbReference>
<dbReference type="AlphaFoldDB" id="A0ABD6CF70"/>
<sequence length="148" mass="16434">MNSRTRATLYLRDSVPAAARAEQQKAVGRLQSLQAAGVVDSVTIESWPSRVTNGTPDTIQALATYDSFDSWARDHGASMRPAFDRHECHSRFTGSRFTTTVFPVMCLAVFENDTLTAVYPHARQGRPMTVLEGIAILESTRRPELARH</sequence>
<evidence type="ECO:0000313" key="1">
    <source>
        <dbReference type="EMBL" id="MFD1588681.1"/>
    </source>
</evidence>
<name>A0ABD6CF70_9EURY</name>
<evidence type="ECO:0000313" key="2">
    <source>
        <dbReference type="Proteomes" id="UP001597119"/>
    </source>
</evidence>
<comment type="caution">
    <text evidence="1">The sequence shown here is derived from an EMBL/GenBank/DDBJ whole genome shotgun (WGS) entry which is preliminary data.</text>
</comment>
<dbReference type="Proteomes" id="UP001597119">
    <property type="component" value="Unassembled WGS sequence"/>
</dbReference>
<reference evidence="1 2" key="1">
    <citation type="journal article" date="2019" name="Int. J. Syst. Evol. Microbiol.">
        <title>The Global Catalogue of Microorganisms (GCM) 10K type strain sequencing project: providing services to taxonomists for standard genome sequencing and annotation.</title>
        <authorList>
            <consortium name="The Broad Institute Genomics Platform"/>
            <consortium name="The Broad Institute Genome Sequencing Center for Infectious Disease"/>
            <person name="Wu L."/>
            <person name="Ma J."/>
        </authorList>
    </citation>
    <scope>NUCLEOTIDE SEQUENCE [LARGE SCALE GENOMIC DNA]</scope>
    <source>
        <strain evidence="1 2">CGMCC 1.12125</strain>
    </source>
</reference>
<dbReference type="RefSeq" id="WP_247378338.1">
    <property type="nucleotide sequence ID" value="NZ_JALLGV010000005.1"/>
</dbReference>
<protein>
    <submittedName>
        <fullName evidence="1">HTH domain-containing protein</fullName>
    </submittedName>
</protein>
<dbReference type="InterPro" id="IPR046783">
    <property type="entry name" value="HTH_63"/>
</dbReference>
<accession>A0ABD6CF70</accession>